<keyword evidence="1" id="KW-0732">Signal</keyword>
<dbReference type="EMBL" id="JACHXO010000006">
    <property type="protein sequence ID" value="MBB3196045.1"/>
    <property type="molecule type" value="Genomic_DNA"/>
</dbReference>
<proteinExistence type="predicted"/>
<evidence type="ECO:0000313" key="2">
    <source>
        <dbReference type="EMBL" id="MBB3196045.1"/>
    </source>
</evidence>
<accession>A0ABR6GVG5</accession>
<dbReference type="Proteomes" id="UP000574369">
    <property type="component" value="Unassembled WGS sequence"/>
</dbReference>
<name>A0ABR6GVG5_9BURK</name>
<protein>
    <submittedName>
        <fullName evidence="2">Uncharacterized protein</fullName>
    </submittedName>
</protein>
<gene>
    <name evidence="2" type="ORF">FHS28_003455</name>
</gene>
<sequence>MSLLTALLMGSLAAQAGSAAPAASNTQGALAAAAPQAAQEASLGCQRLRIALAPGLTAQVVARDWQSGEPHTEPPASLQLVGCDGHVLSQLPLSAPLAQLDPRPLRGAPHPTFLVSADFTQEAGSYNGPVTTAVEVVSNRLQVAMAHPVKANAEAEGKDKGKGKPLPIQLAQTLKAAWQRVEGPSADALLVVRSQPSGGDFRTTYSRYEVVGKAWRVTSRSEPGLWESEGDFPAVSSFPR</sequence>
<dbReference type="RefSeq" id="WP_184295087.1">
    <property type="nucleotide sequence ID" value="NZ_JACHXO010000006.1"/>
</dbReference>
<feature type="chain" id="PRO_5047365730" evidence="1">
    <location>
        <begin position="17"/>
        <end position="240"/>
    </location>
</feature>
<evidence type="ECO:0000256" key="1">
    <source>
        <dbReference type="SAM" id="SignalP"/>
    </source>
</evidence>
<reference evidence="2 3" key="1">
    <citation type="submission" date="2020-08" db="EMBL/GenBank/DDBJ databases">
        <title>Genomic Encyclopedia of Type Strains, Phase III (KMG-III): the genomes of soil and plant-associated and newly described type strains.</title>
        <authorList>
            <person name="Whitman W."/>
        </authorList>
    </citation>
    <scope>NUCLEOTIDE SEQUENCE [LARGE SCALE GENOMIC DNA]</scope>
    <source>
        <strain evidence="2 3">CECT 7247</strain>
    </source>
</reference>
<evidence type="ECO:0000313" key="3">
    <source>
        <dbReference type="Proteomes" id="UP000574369"/>
    </source>
</evidence>
<keyword evidence="3" id="KW-1185">Reference proteome</keyword>
<feature type="signal peptide" evidence="1">
    <location>
        <begin position="1"/>
        <end position="16"/>
    </location>
</feature>
<organism evidence="2 3">
    <name type="scientific">Roseateles terrae</name>
    <dbReference type="NCBI Taxonomy" id="431060"/>
    <lineage>
        <taxon>Bacteria</taxon>
        <taxon>Pseudomonadati</taxon>
        <taxon>Pseudomonadota</taxon>
        <taxon>Betaproteobacteria</taxon>
        <taxon>Burkholderiales</taxon>
        <taxon>Sphaerotilaceae</taxon>
        <taxon>Roseateles</taxon>
    </lineage>
</organism>
<comment type="caution">
    <text evidence="2">The sequence shown here is derived from an EMBL/GenBank/DDBJ whole genome shotgun (WGS) entry which is preliminary data.</text>
</comment>